<dbReference type="OrthoDB" id="1705129at2759"/>
<reference evidence="2" key="1">
    <citation type="journal article" date="2017" name="Gigascience">
        <title>The genome draft of coconut (Cocos nucifera).</title>
        <authorList>
            <person name="Xiao Y."/>
            <person name="Xu P."/>
            <person name="Fan H."/>
            <person name="Baudouin L."/>
            <person name="Xia W."/>
            <person name="Bocs S."/>
            <person name="Xu J."/>
            <person name="Li Q."/>
            <person name="Guo A."/>
            <person name="Zhou L."/>
            <person name="Li J."/>
            <person name="Wu Y."/>
            <person name="Ma Z."/>
            <person name="Armero A."/>
            <person name="Issali A.E."/>
            <person name="Liu N."/>
            <person name="Peng M."/>
            <person name="Yang Y."/>
        </authorList>
    </citation>
    <scope>NUCLEOTIDE SEQUENCE</scope>
    <source>
        <tissue evidence="2">Spear leaf of Hainan Tall coconut</tissue>
    </source>
</reference>
<keyword evidence="3" id="KW-1185">Reference proteome</keyword>
<proteinExistence type="predicted"/>
<dbReference type="EMBL" id="CM017885">
    <property type="protein sequence ID" value="KAG1368324.1"/>
    <property type="molecule type" value="Genomic_DNA"/>
</dbReference>
<dbReference type="InterPro" id="IPR004252">
    <property type="entry name" value="Probable_transposase_24"/>
</dbReference>
<protein>
    <submittedName>
        <fullName evidence="2">Putative Transposase, Ptta/En/Spm, plant</fullName>
    </submittedName>
</protein>
<feature type="region of interest" description="Disordered" evidence="1">
    <location>
        <begin position="94"/>
        <end position="117"/>
    </location>
</feature>
<reference evidence="2" key="2">
    <citation type="submission" date="2019-07" db="EMBL/GenBank/DDBJ databases">
        <authorList>
            <person name="Yang Y."/>
            <person name="Bocs S."/>
            <person name="Baudouin L."/>
        </authorList>
    </citation>
    <scope>NUCLEOTIDE SEQUENCE</scope>
    <source>
        <tissue evidence="2">Spear leaf of Hainan Tall coconut</tissue>
    </source>
</reference>
<name>A0A8K0IVC0_COCNU</name>
<accession>A0A8K0IVC0</accession>
<gene>
    <name evidence="2" type="ORF">COCNU_14G007920</name>
</gene>
<dbReference type="AlphaFoldDB" id="A0A8K0IVC0"/>
<comment type="caution">
    <text evidence="2">The sequence shown here is derived from an EMBL/GenBank/DDBJ whole genome shotgun (WGS) entry which is preliminary data.</text>
</comment>
<dbReference type="Proteomes" id="UP000797356">
    <property type="component" value="Chromosome 14"/>
</dbReference>
<evidence type="ECO:0000313" key="3">
    <source>
        <dbReference type="Proteomes" id="UP000797356"/>
    </source>
</evidence>
<sequence length="117" mass="13140">MKETKKPVTIKEIYDRTHKRKNGEYISEKTKSMIENYVQQSQEKYGDDPSSQPMVDGRLWLDATRGSKKEKVIGFGNSLNKNLVLSSCAFSSFVPSSSRRSTQESNSDCTSCGAFQA</sequence>
<evidence type="ECO:0000256" key="1">
    <source>
        <dbReference type="SAM" id="MobiDB-lite"/>
    </source>
</evidence>
<organism evidence="2 3">
    <name type="scientific">Cocos nucifera</name>
    <name type="common">Coconut palm</name>
    <dbReference type="NCBI Taxonomy" id="13894"/>
    <lineage>
        <taxon>Eukaryota</taxon>
        <taxon>Viridiplantae</taxon>
        <taxon>Streptophyta</taxon>
        <taxon>Embryophyta</taxon>
        <taxon>Tracheophyta</taxon>
        <taxon>Spermatophyta</taxon>
        <taxon>Magnoliopsida</taxon>
        <taxon>Liliopsida</taxon>
        <taxon>Arecaceae</taxon>
        <taxon>Arecoideae</taxon>
        <taxon>Cocoseae</taxon>
        <taxon>Attaleinae</taxon>
        <taxon>Cocos</taxon>
    </lineage>
</organism>
<dbReference type="Pfam" id="PF03004">
    <property type="entry name" value="Transposase_24"/>
    <property type="match status" value="1"/>
</dbReference>
<evidence type="ECO:0000313" key="2">
    <source>
        <dbReference type="EMBL" id="KAG1368324.1"/>
    </source>
</evidence>